<organism evidence="1 2">
    <name type="scientific">Stylonychia lemnae</name>
    <name type="common">Ciliate</name>
    <dbReference type="NCBI Taxonomy" id="5949"/>
    <lineage>
        <taxon>Eukaryota</taxon>
        <taxon>Sar</taxon>
        <taxon>Alveolata</taxon>
        <taxon>Ciliophora</taxon>
        <taxon>Intramacronucleata</taxon>
        <taxon>Spirotrichea</taxon>
        <taxon>Stichotrichia</taxon>
        <taxon>Sporadotrichida</taxon>
        <taxon>Oxytrichidae</taxon>
        <taxon>Stylonychinae</taxon>
        <taxon>Stylonychia</taxon>
    </lineage>
</organism>
<evidence type="ECO:0000313" key="1">
    <source>
        <dbReference type="EMBL" id="CDW80361.1"/>
    </source>
</evidence>
<dbReference type="AlphaFoldDB" id="A0A078AEW1"/>
<dbReference type="EMBL" id="CCKQ01008897">
    <property type="protein sequence ID" value="CDW80361.1"/>
    <property type="molecule type" value="Genomic_DNA"/>
</dbReference>
<sequence length="204" mass="22795">MQSFANFLSQGITIANVGTILLVGNTSKATAKGVSYFGSRVNSISKAAIGEIREMINEKTEDMLLVANNDETSQIKQIYSLEGLQQNKQTSHCKALIKITSNNYVSFEVTSGKQSGVIAKKEEQLLSGETICCNKIQLQLVKIVGQRDHSQDRKQIGSINIRKRSIQDIESFAIKVFQDETYDWLLNNCQNYLQQLIDFAASDY</sequence>
<reference evidence="1 2" key="1">
    <citation type="submission" date="2014-06" db="EMBL/GenBank/DDBJ databases">
        <authorList>
            <person name="Swart Estienne"/>
        </authorList>
    </citation>
    <scope>NUCLEOTIDE SEQUENCE [LARGE SCALE GENOMIC DNA]</scope>
    <source>
        <strain evidence="1 2">130c</strain>
    </source>
</reference>
<dbReference type="InParanoid" id="A0A078AEW1"/>
<evidence type="ECO:0000313" key="2">
    <source>
        <dbReference type="Proteomes" id="UP000039865"/>
    </source>
</evidence>
<gene>
    <name evidence="1" type="primary">Contig16179.g17241</name>
    <name evidence="1" type="ORF">STYLEM_9359</name>
</gene>
<keyword evidence="2" id="KW-1185">Reference proteome</keyword>
<protein>
    <submittedName>
        <fullName evidence="1">Uncharacterized protein</fullName>
    </submittedName>
</protein>
<dbReference type="Proteomes" id="UP000039865">
    <property type="component" value="Unassembled WGS sequence"/>
</dbReference>
<proteinExistence type="predicted"/>
<name>A0A078AEW1_STYLE</name>
<accession>A0A078AEW1</accession>